<dbReference type="AlphaFoldDB" id="A0A7C9F8D1"/>
<organism evidence="1 2">
    <name type="scientific">Salmonirosea aquatica</name>
    <dbReference type="NCBI Taxonomy" id="2654236"/>
    <lineage>
        <taxon>Bacteria</taxon>
        <taxon>Pseudomonadati</taxon>
        <taxon>Bacteroidota</taxon>
        <taxon>Cytophagia</taxon>
        <taxon>Cytophagales</taxon>
        <taxon>Spirosomataceae</taxon>
        <taxon>Salmonirosea</taxon>
    </lineage>
</organism>
<gene>
    <name evidence="1" type="ORF">GBK04_24020</name>
</gene>
<dbReference type="RefSeq" id="WP_152764127.1">
    <property type="nucleotide sequence ID" value="NZ_WHLY01000002.1"/>
</dbReference>
<accession>A0A7C9F8D1</accession>
<name>A0A7C9F8D1_9BACT</name>
<proteinExistence type="predicted"/>
<dbReference type="Proteomes" id="UP000479293">
    <property type="component" value="Unassembled WGS sequence"/>
</dbReference>
<evidence type="ECO:0000313" key="1">
    <source>
        <dbReference type="EMBL" id="MPR36326.1"/>
    </source>
</evidence>
<evidence type="ECO:0000313" key="2">
    <source>
        <dbReference type="Proteomes" id="UP000479293"/>
    </source>
</evidence>
<dbReference type="EMBL" id="WHLY01000002">
    <property type="protein sequence ID" value="MPR36326.1"/>
    <property type="molecule type" value="Genomic_DNA"/>
</dbReference>
<keyword evidence="2" id="KW-1185">Reference proteome</keyword>
<reference evidence="1 2" key="1">
    <citation type="submission" date="2019-10" db="EMBL/GenBank/DDBJ databases">
        <title>Draft Genome Sequence of Cytophagaceae sp. SJW1-29.</title>
        <authorList>
            <person name="Choi A."/>
        </authorList>
    </citation>
    <scope>NUCLEOTIDE SEQUENCE [LARGE SCALE GENOMIC DNA]</scope>
    <source>
        <strain evidence="1 2">SJW1-29</strain>
    </source>
</reference>
<protein>
    <submittedName>
        <fullName evidence="1">DUF4174 domain-containing protein</fullName>
    </submittedName>
</protein>
<sequence>MRQSFSIRTLAGLTYLLLGTLTFSYGQQKTIPDFLREKQVWNEKLVVIYAPAEQQHRIKEQLNTLYSSLNTFKKEKIVVVQIPAALSVIDRMYLRQKLRYHEDRFNLWVIDEKGNLRMSSTKINTADQFLRVLNIETRPEALSKAQYFWKE</sequence>
<comment type="caution">
    <text evidence="1">The sequence shown here is derived from an EMBL/GenBank/DDBJ whole genome shotgun (WGS) entry which is preliminary data.</text>
</comment>